<comment type="similarity">
    <text evidence="1">Belongs to the helicase family. RecQ subfamily.</text>
</comment>
<evidence type="ECO:0000313" key="4">
    <source>
        <dbReference type="Proteomes" id="UP000298061"/>
    </source>
</evidence>
<dbReference type="InterPro" id="IPR014001">
    <property type="entry name" value="Helicase_ATP-bd"/>
</dbReference>
<feature type="domain" description="Helicase ATP-binding" evidence="2">
    <location>
        <begin position="43"/>
        <end position="181"/>
    </location>
</feature>
<dbReference type="PANTHER" id="PTHR13710">
    <property type="entry name" value="DNA HELICASE RECQ FAMILY MEMBER"/>
    <property type="match status" value="1"/>
</dbReference>
<dbReference type="GO" id="GO:0005634">
    <property type="term" value="C:nucleus"/>
    <property type="evidence" value="ECO:0007669"/>
    <property type="project" value="TreeGrafter"/>
</dbReference>
<name>A0A4Z0AA33_9AGAM</name>
<reference evidence="3 4" key="1">
    <citation type="submission" date="2019-02" db="EMBL/GenBank/DDBJ databases">
        <title>Genome sequencing of the rare red list fungi Hericium alpestre (H. flagellum).</title>
        <authorList>
            <person name="Buettner E."/>
            <person name="Kellner H."/>
        </authorList>
    </citation>
    <scope>NUCLEOTIDE SEQUENCE [LARGE SCALE GENOMIC DNA]</scope>
    <source>
        <strain evidence="3 4">DSM 108284</strain>
    </source>
</reference>
<evidence type="ECO:0000313" key="3">
    <source>
        <dbReference type="EMBL" id="TFY83193.1"/>
    </source>
</evidence>
<accession>A0A4Z0AA33</accession>
<keyword evidence="4" id="KW-1185">Reference proteome</keyword>
<comment type="caution">
    <text evidence="3">The sequence shown here is derived from an EMBL/GenBank/DDBJ whole genome shotgun (WGS) entry which is preliminary data.</text>
</comment>
<gene>
    <name evidence="3" type="ORF">EWM64_g815</name>
</gene>
<protein>
    <recommendedName>
        <fullName evidence="2">Helicase ATP-binding domain-containing protein</fullName>
    </recommendedName>
</protein>
<dbReference type="GO" id="GO:0005694">
    <property type="term" value="C:chromosome"/>
    <property type="evidence" value="ECO:0007669"/>
    <property type="project" value="TreeGrafter"/>
</dbReference>
<dbReference type="SUPFAM" id="SSF52540">
    <property type="entry name" value="P-loop containing nucleoside triphosphate hydrolases"/>
    <property type="match status" value="2"/>
</dbReference>
<dbReference type="STRING" id="135208.A0A4Z0AA33"/>
<dbReference type="Proteomes" id="UP000298061">
    <property type="component" value="Unassembled WGS sequence"/>
</dbReference>
<dbReference type="GO" id="GO:0043138">
    <property type="term" value="F:3'-5' DNA helicase activity"/>
    <property type="evidence" value="ECO:0007669"/>
    <property type="project" value="TreeGrafter"/>
</dbReference>
<dbReference type="PANTHER" id="PTHR13710:SF152">
    <property type="entry name" value="ATP-DEPENDENT DNA HELICASE Q5"/>
    <property type="match status" value="1"/>
</dbReference>
<dbReference type="GO" id="GO:0005524">
    <property type="term" value="F:ATP binding"/>
    <property type="evidence" value="ECO:0007669"/>
    <property type="project" value="InterPro"/>
</dbReference>
<evidence type="ECO:0000256" key="1">
    <source>
        <dbReference type="ARBA" id="ARBA00005446"/>
    </source>
</evidence>
<dbReference type="GO" id="GO:0005737">
    <property type="term" value="C:cytoplasm"/>
    <property type="evidence" value="ECO:0007669"/>
    <property type="project" value="TreeGrafter"/>
</dbReference>
<dbReference type="GO" id="GO:0009378">
    <property type="term" value="F:four-way junction helicase activity"/>
    <property type="evidence" value="ECO:0007669"/>
    <property type="project" value="TreeGrafter"/>
</dbReference>
<dbReference type="OrthoDB" id="10261556at2759"/>
<dbReference type="SMART" id="SM00487">
    <property type="entry name" value="DEXDc"/>
    <property type="match status" value="1"/>
</dbReference>
<dbReference type="EMBL" id="SFCI01000046">
    <property type="protein sequence ID" value="TFY83193.1"/>
    <property type="molecule type" value="Genomic_DNA"/>
</dbReference>
<sequence>MRLLSQARRGAGLGEETPVKQVARLIVIIFGFSEYKGKQKEIFDAAMLGADVLVVAPTGMGKSLCFQVPAIADDHGVTVVVSPLLALMKNLKLFKVTPEKLCTKDFMKLLTQVYDRDELNRLVVDEAHCISEWGHDFRAEYRQLGLFRRKFPGVPIMALTASATALVQDDILKSLRMEQDHLYKVVHPFNRPNLFYEIRYHAMTNADAQMEDIYNYINGLHRKRGRPSSGIVYCRMRVTCDGLSDYLRRRGLSARPYHRGIKYDIKLANLLCVYSCSA</sequence>
<dbReference type="Gene3D" id="3.40.50.300">
    <property type="entry name" value="P-loop containing nucleotide triphosphate hydrolases"/>
    <property type="match status" value="3"/>
</dbReference>
<organism evidence="3 4">
    <name type="scientific">Hericium alpestre</name>
    <dbReference type="NCBI Taxonomy" id="135208"/>
    <lineage>
        <taxon>Eukaryota</taxon>
        <taxon>Fungi</taxon>
        <taxon>Dikarya</taxon>
        <taxon>Basidiomycota</taxon>
        <taxon>Agaricomycotina</taxon>
        <taxon>Agaricomycetes</taxon>
        <taxon>Russulales</taxon>
        <taxon>Hericiaceae</taxon>
        <taxon>Hericium</taxon>
    </lineage>
</organism>
<dbReference type="PROSITE" id="PS51192">
    <property type="entry name" value="HELICASE_ATP_BIND_1"/>
    <property type="match status" value="1"/>
</dbReference>
<dbReference type="GO" id="GO:0000724">
    <property type="term" value="P:double-strand break repair via homologous recombination"/>
    <property type="evidence" value="ECO:0007669"/>
    <property type="project" value="TreeGrafter"/>
</dbReference>
<dbReference type="GO" id="GO:0003676">
    <property type="term" value="F:nucleic acid binding"/>
    <property type="evidence" value="ECO:0007669"/>
    <property type="project" value="InterPro"/>
</dbReference>
<dbReference type="CDD" id="cd17920">
    <property type="entry name" value="DEXHc_RecQ"/>
    <property type="match status" value="1"/>
</dbReference>
<evidence type="ECO:0000259" key="2">
    <source>
        <dbReference type="PROSITE" id="PS51192"/>
    </source>
</evidence>
<dbReference type="InterPro" id="IPR011545">
    <property type="entry name" value="DEAD/DEAH_box_helicase_dom"/>
</dbReference>
<dbReference type="InterPro" id="IPR027417">
    <property type="entry name" value="P-loop_NTPase"/>
</dbReference>
<proteinExistence type="inferred from homology"/>
<dbReference type="AlphaFoldDB" id="A0A4Z0AA33"/>
<dbReference type="Pfam" id="PF00270">
    <property type="entry name" value="DEAD"/>
    <property type="match status" value="1"/>
</dbReference>